<evidence type="ECO:0000313" key="3">
    <source>
        <dbReference type="Proteomes" id="UP000022910"/>
    </source>
</evidence>
<sequence>MDWKGFVAMRGDVSDGKQSFLVGAVVLALYVVNSVWELWQGRAGALRPR</sequence>
<accession>A0A015NBL1</accession>
<gene>
    <name evidence="2" type="ORF">RirG_031850</name>
</gene>
<protein>
    <submittedName>
        <fullName evidence="2">Uncharacterized protein</fullName>
    </submittedName>
</protein>
<feature type="transmembrane region" description="Helical" evidence="1">
    <location>
        <begin position="20"/>
        <end position="39"/>
    </location>
</feature>
<organism evidence="2 3">
    <name type="scientific">Rhizophagus irregularis (strain DAOM 197198w)</name>
    <name type="common">Glomus intraradices</name>
    <dbReference type="NCBI Taxonomy" id="1432141"/>
    <lineage>
        <taxon>Eukaryota</taxon>
        <taxon>Fungi</taxon>
        <taxon>Fungi incertae sedis</taxon>
        <taxon>Mucoromycota</taxon>
        <taxon>Glomeromycotina</taxon>
        <taxon>Glomeromycetes</taxon>
        <taxon>Glomerales</taxon>
        <taxon>Glomeraceae</taxon>
        <taxon>Rhizophagus</taxon>
    </lineage>
</organism>
<evidence type="ECO:0000313" key="2">
    <source>
        <dbReference type="EMBL" id="EXX76583.1"/>
    </source>
</evidence>
<dbReference type="Proteomes" id="UP000022910">
    <property type="component" value="Unassembled WGS sequence"/>
</dbReference>
<comment type="caution">
    <text evidence="2">The sequence shown here is derived from an EMBL/GenBank/DDBJ whole genome shotgun (WGS) entry which is preliminary data.</text>
</comment>
<evidence type="ECO:0000256" key="1">
    <source>
        <dbReference type="SAM" id="Phobius"/>
    </source>
</evidence>
<dbReference type="AlphaFoldDB" id="A0A015NBL1"/>
<dbReference type="EMBL" id="JEMT01012067">
    <property type="protein sequence ID" value="EXX76583.1"/>
    <property type="molecule type" value="Genomic_DNA"/>
</dbReference>
<proteinExistence type="predicted"/>
<keyword evidence="1" id="KW-0472">Membrane</keyword>
<name>A0A015NBL1_RHIIW</name>
<keyword evidence="3" id="KW-1185">Reference proteome</keyword>
<keyword evidence="1" id="KW-1133">Transmembrane helix</keyword>
<dbReference type="HOGENOM" id="CLU_3143802_0_0_1"/>
<reference evidence="2 3" key="1">
    <citation type="submission" date="2014-02" db="EMBL/GenBank/DDBJ databases">
        <title>Single nucleus genome sequencing reveals high similarity among nuclei of an endomycorrhizal fungus.</title>
        <authorList>
            <person name="Lin K."/>
            <person name="Geurts R."/>
            <person name="Zhang Z."/>
            <person name="Limpens E."/>
            <person name="Saunders D.G."/>
            <person name="Mu D."/>
            <person name="Pang E."/>
            <person name="Cao H."/>
            <person name="Cha H."/>
            <person name="Lin T."/>
            <person name="Zhou Q."/>
            <person name="Shang Y."/>
            <person name="Li Y."/>
            <person name="Ivanov S."/>
            <person name="Sharma T."/>
            <person name="Velzen R.V."/>
            <person name="Ruijter N.D."/>
            <person name="Aanen D.K."/>
            <person name="Win J."/>
            <person name="Kamoun S."/>
            <person name="Bisseling T."/>
            <person name="Huang S."/>
        </authorList>
    </citation>
    <scope>NUCLEOTIDE SEQUENCE [LARGE SCALE GENOMIC DNA]</scope>
    <source>
        <strain evidence="3">DAOM197198w</strain>
    </source>
</reference>
<keyword evidence="1" id="KW-0812">Transmembrane</keyword>